<accession>A0A4Y9Z9D8</accession>
<organism evidence="6 7">
    <name type="scientific">Rhodofomes roseus</name>
    <dbReference type="NCBI Taxonomy" id="34475"/>
    <lineage>
        <taxon>Eukaryota</taxon>
        <taxon>Fungi</taxon>
        <taxon>Dikarya</taxon>
        <taxon>Basidiomycota</taxon>
        <taxon>Agaricomycotina</taxon>
        <taxon>Agaricomycetes</taxon>
        <taxon>Polyporales</taxon>
        <taxon>Rhodofomes</taxon>
    </lineage>
</organism>
<dbReference type="AlphaFoldDB" id="A0A4Y9Z9D8"/>
<dbReference type="STRING" id="34475.A0A4Y9Z9D8"/>
<protein>
    <recommendedName>
        <fullName evidence="5">Armadillo-like helical domain-containing protein</fullName>
    </recommendedName>
</protein>
<dbReference type="Pfam" id="PF08427">
    <property type="entry name" value="ARMH3_C"/>
    <property type="match status" value="1"/>
</dbReference>
<evidence type="ECO:0000256" key="4">
    <source>
        <dbReference type="ARBA" id="ARBA00023136"/>
    </source>
</evidence>
<evidence type="ECO:0000313" key="7">
    <source>
        <dbReference type="Proteomes" id="UP000298390"/>
    </source>
</evidence>
<keyword evidence="3" id="KW-1133">Transmembrane helix</keyword>
<keyword evidence="2" id="KW-0812">Transmembrane</keyword>
<feature type="domain" description="Armadillo-like helical" evidence="5">
    <location>
        <begin position="418"/>
        <end position="649"/>
    </location>
</feature>
<evidence type="ECO:0000313" key="6">
    <source>
        <dbReference type="EMBL" id="TFY70009.1"/>
    </source>
</evidence>
<comment type="caution">
    <text evidence="6">The sequence shown here is derived from an EMBL/GenBank/DDBJ whole genome shotgun (WGS) entry which is preliminary data.</text>
</comment>
<dbReference type="InterPro" id="IPR013636">
    <property type="entry name" value="ARMH3_C"/>
</dbReference>
<evidence type="ECO:0000256" key="2">
    <source>
        <dbReference type="ARBA" id="ARBA00022692"/>
    </source>
</evidence>
<dbReference type="InterPro" id="IPR039868">
    <property type="entry name" value="ARMD3-like"/>
</dbReference>
<evidence type="ECO:0000259" key="5">
    <source>
        <dbReference type="SMART" id="SM01158"/>
    </source>
</evidence>
<dbReference type="GO" id="GO:0005829">
    <property type="term" value="C:cytosol"/>
    <property type="evidence" value="ECO:0007669"/>
    <property type="project" value="TreeGrafter"/>
</dbReference>
<keyword evidence="4" id="KW-0472">Membrane</keyword>
<dbReference type="PANTHER" id="PTHR13608">
    <property type="entry name" value="ARMADILLO-LIKE HELICAL DOMAIN-CONTAINING PROTEIN 3"/>
    <property type="match status" value="1"/>
</dbReference>
<dbReference type="Proteomes" id="UP000298390">
    <property type="component" value="Unassembled WGS sequence"/>
</dbReference>
<evidence type="ECO:0000256" key="3">
    <source>
        <dbReference type="ARBA" id="ARBA00022989"/>
    </source>
</evidence>
<dbReference type="PANTHER" id="PTHR13608:SF3">
    <property type="entry name" value="ARMADILLO-LIKE HELICAL DOMAIN-CONTAINING PROTEIN 3"/>
    <property type="match status" value="1"/>
</dbReference>
<proteinExistence type="predicted"/>
<dbReference type="EMBL" id="SEKV01000002">
    <property type="protein sequence ID" value="TFY70009.1"/>
    <property type="molecule type" value="Genomic_DNA"/>
</dbReference>
<evidence type="ECO:0000256" key="1">
    <source>
        <dbReference type="ARBA" id="ARBA00004370"/>
    </source>
</evidence>
<gene>
    <name evidence="6" type="ORF">EVJ58_g112</name>
</gene>
<reference evidence="6 7" key="1">
    <citation type="submission" date="2019-01" db="EMBL/GenBank/DDBJ databases">
        <title>Genome sequencing of the rare red list fungi Fomitopsis rosea.</title>
        <authorList>
            <person name="Buettner E."/>
            <person name="Kellner H."/>
        </authorList>
    </citation>
    <scope>NUCLEOTIDE SEQUENCE [LARGE SCALE GENOMIC DNA]</scope>
    <source>
        <strain evidence="6 7">DSM 105464</strain>
    </source>
</reference>
<sequence length="650" mass="72666">MTPVLRSGVSDHAILAVHQYGHVPVRCPYSHLAGLTPDKIAPHQDVAKFWLDVFELEVDSDFLSATLTELSKEACLGPAKFARTRPDEDTRKRHAVETLCILSKCLLRKNLSGWEVMEIFAGGVNESDKVFGDLTAMVHEILGDRNAPAPIRHQVLQLAVILVSGISQLSPGAYFLRRDLFPCIVTIITSPETEQFTFEASVLLALLANFHKTDAAKMNPYLRCIRETKTERLMRKICWASNFAADAVVKSYQNVSDDSPPSLSATFGAFLSSMRPDRALSSTPVDLPRELFKDQYVRIAREPSYEADDVRPIEACVILLPIFEFLHANERFHTILLEPLTVDAEQQATARTPPLPYTLLTLASYLLTHASSVHAPRAIGYAHLSLNILLVMAESKIIMEVFCNRGDADIRLCHQRPPLLAFTGSRKPVCAILDCCVLWLRHNLHKRLEVHSYLNCTRVCYHVLWYLKTERISLEYHWPELWKALIGLLDFLANKLDGLITTGGVEQLIQETLMILDLALCHSGAILPNAVAVHELVYEVVRSVEVLRKQQTTLDKLALPGSGSRRRQSVMNYNSDALANILAVTALYELRIREAKATSARSALRAVAKEIDRDGLSYGKDLHGDEPPKQAEDVVGMVRYAYADAMSLMP</sequence>
<dbReference type="GO" id="GO:0016020">
    <property type="term" value="C:membrane"/>
    <property type="evidence" value="ECO:0007669"/>
    <property type="project" value="UniProtKB-SubCell"/>
</dbReference>
<comment type="subcellular location">
    <subcellularLocation>
        <location evidence="1">Membrane</location>
    </subcellularLocation>
</comment>
<name>A0A4Y9Z9D8_9APHY</name>
<dbReference type="SMART" id="SM01158">
    <property type="entry name" value="DUF1741"/>
    <property type="match status" value="1"/>
</dbReference>